<comment type="caution">
    <text evidence="3">The sequence shown here is derived from an EMBL/GenBank/DDBJ whole genome shotgun (WGS) entry which is preliminary data.</text>
</comment>
<proteinExistence type="predicted"/>
<feature type="region of interest" description="Disordered" evidence="1">
    <location>
        <begin position="291"/>
        <end position="316"/>
    </location>
</feature>
<accession>A0A5J9V3H7</accession>
<feature type="non-terminal residue" evidence="3">
    <location>
        <position position="1"/>
    </location>
</feature>
<dbReference type="GO" id="GO:0005737">
    <property type="term" value="C:cytoplasm"/>
    <property type="evidence" value="ECO:0007669"/>
    <property type="project" value="InterPro"/>
</dbReference>
<reference evidence="3 4" key="1">
    <citation type="journal article" date="2019" name="Sci. Rep.">
        <title>A high-quality genome of Eragrostis curvula grass provides insights into Poaceae evolution and supports new strategies to enhance forage quality.</title>
        <authorList>
            <person name="Carballo J."/>
            <person name="Santos B.A.C.M."/>
            <person name="Zappacosta D."/>
            <person name="Garbus I."/>
            <person name="Selva J.P."/>
            <person name="Gallo C.A."/>
            <person name="Diaz A."/>
            <person name="Albertini E."/>
            <person name="Caccamo M."/>
            <person name="Echenique V."/>
        </authorList>
    </citation>
    <scope>NUCLEOTIDE SEQUENCE [LARGE SCALE GENOMIC DNA]</scope>
    <source>
        <strain evidence="4">cv. Victoria</strain>
        <tissue evidence="3">Leaf</tissue>
    </source>
</reference>
<evidence type="ECO:0000259" key="2">
    <source>
        <dbReference type="Pfam" id="PF16746"/>
    </source>
</evidence>
<name>A0A5J9V3H7_9POAL</name>
<feature type="compositionally biased region" description="Polar residues" evidence="1">
    <location>
        <begin position="584"/>
        <end position="593"/>
    </location>
</feature>
<dbReference type="AlphaFoldDB" id="A0A5J9V3H7"/>
<keyword evidence="4" id="KW-1185">Reference proteome</keyword>
<feature type="compositionally biased region" description="Polar residues" evidence="1">
    <location>
        <begin position="454"/>
        <end position="470"/>
    </location>
</feature>
<feature type="region of interest" description="Disordered" evidence="1">
    <location>
        <begin position="331"/>
        <end position="362"/>
    </location>
</feature>
<dbReference type="EMBL" id="RWGY01000011">
    <property type="protein sequence ID" value="TVU29937.1"/>
    <property type="molecule type" value="Genomic_DNA"/>
</dbReference>
<dbReference type="Pfam" id="PF16746">
    <property type="entry name" value="BAR_3"/>
    <property type="match status" value="1"/>
</dbReference>
<dbReference type="CDD" id="cd07307">
    <property type="entry name" value="BAR"/>
    <property type="match status" value="1"/>
</dbReference>
<dbReference type="InterPro" id="IPR037488">
    <property type="entry name" value="At2g33490-like"/>
</dbReference>
<sequence>MKSPLRRLRGFGHHHPKERKGHHPPPAKLDELVCAAHVRLLFPFPYYFRVSILWFMMNMESKLDLGRHPLQNLRFWKHNFCAVFQEVEDMRNCYDGLISAAAATTNSVYEFSEALEEMGSCFLAKTALNGDDDDSGRVLMMLGKAQFELQKFVDTYRSNIIHTITTPSESLLKELQTVEEMKHQCDVKRESYEAMRASYIEKGRSKHSKIESYSSEQLQNSLTEYQEDAALFIFRLKSLRQGQFHSLLTQAARHHAAQLSFFRRGLKCLEALEPHVKAIAEKQHIDYQFDGLEDDESDNDDYSSDEDNCSDDGELSFDYEINDRDQDFLASRGSMDLDRRNVATSPQALKDSKQEEEVKQAKADVAPQLKPDIGPYSAPLFAGNLPDPSERLWQMKPASAKHSYKLPTPVDDKNPGSSHRSHHSQQFESKPRLAANLWHSSPLTKDFKPGGHVKTQSSTEGISTFSQSSSDNKKMKRESWSGPIPSKAGLSKPSSLNENRSPIAHPHVMSAKLHSHSRQSSSVSPKVSPKILPHPTISPKISELHELPRPPSNVESLKPSGLVGYSGPLVSKRQTHTPTLPARVSSTTSQTASPLPRPPATLTRSYSIPSNSQRIPIITVNRLLESRQSRDGSDISSPPLTPLSLADLSHQHQQKRQVAQG</sequence>
<dbReference type="OrthoDB" id="1925034at2759"/>
<dbReference type="Gramene" id="TVU29937">
    <property type="protein sequence ID" value="TVU29937"/>
    <property type="gene ID" value="EJB05_21533"/>
</dbReference>
<organism evidence="3 4">
    <name type="scientific">Eragrostis curvula</name>
    <name type="common">weeping love grass</name>
    <dbReference type="NCBI Taxonomy" id="38414"/>
    <lineage>
        <taxon>Eukaryota</taxon>
        <taxon>Viridiplantae</taxon>
        <taxon>Streptophyta</taxon>
        <taxon>Embryophyta</taxon>
        <taxon>Tracheophyta</taxon>
        <taxon>Spermatophyta</taxon>
        <taxon>Magnoliopsida</taxon>
        <taxon>Liliopsida</taxon>
        <taxon>Poales</taxon>
        <taxon>Poaceae</taxon>
        <taxon>PACMAD clade</taxon>
        <taxon>Chloridoideae</taxon>
        <taxon>Eragrostideae</taxon>
        <taxon>Eragrostidinae</taxon>
        <taxon>Eragrostis</taxon>
    </lineage>
</organism>
<dbReference type="SUPFAM" id="SSF103657">
    <property type="entry name" value="BAR/IMD domain-like"/>
    <property type="match status" value="1"/>
</dbReference>
<dbReference type="Gene3D" id="1.20.1270.60">
    <property type="entry name" value="Arfaptin homology (AH) domain/BAR domain"/>
    <property type="match status" value="1"/>
</dbReference>
<feature type="compositionally biased region" description="Basic and acidic residues" evidence="1">
    <location>
        <begin position="350"/>
        <end position="362"/>
    </location>
</feature>
<feature type="domain" description="BAR" evidence="2">
    <location>
        <begin position="85"/>
        <end position="282"/>
    </location>
</feature>
<gene>
    <name evidence="3" type="ORF">EJB05_21533</name>
</gene>
<evidence type="ECO:0000313" key="3">
    <source>
        <dbReference type="EMBL" id="TVU29937.1"/>
    </source>
</evidence>
<dbReference type="InterPro" id="IPR004148">
    <property type="entry name" value="BAR_dom"/>
</dbReference>
<protein>
    <recommendedName>
        <fullName evidence="2">BAR domain-containing protein</fullName>
    </recommendedName>
</protein>
<feature type="region of interest" description="Disordered" evidence="1">
    <location>
        <begin position="400"/>
        <end position="608"/>
    </location>
</feature>
<dbReference type="PANTHER" id="PTHR34119:SF22">
    <property type="entry name" value="OS02G0515200 PROTEIN"/>
    <property type="match status" value="1"/>
</dbReference>
<dbReference type="PANTHER" id="PTHR34119">
    <property type="entry name" value="HYDROXYPROLINE-RICH GLYCOPROTEIN-LIKE"/>
    <property type="match status" value="1"/>
</dbReference>
<evidence type="ECO:0000256" key="1">
    <source>
        <dbReference type="SAM" id="MobiDB-lite"/>
    </source>
</evidence>
<feature type="region of interest" description="Disordered" evidence="1">
    <location>
        <begin position="627"/>
        <end position="661"/>
    </location>
</feature>
<dbReference type="Proteomes" id="UP000324897">
    <property type="component" value="Chromosome 1"/>
</dbReference>
<feature type="compositionally biased region" description="Low complexity" evidence="1">
    <location>
        <begin position="518"/>
        <end position="530"/>
    </location>
</feature>
<evidence type="ECO:0000313" key="4">
    <source>
        <dbReference type="Proteomes" id="UP000324897"/>
    </source>
</evidence>
<dbReference type="InterPro" id="IPR027267">
    <property type="entry name" value="AH/BAR_dom_sf"/>
</dbReference>